<dbReference type="PROSITE" id="PS01124">
    <property type="entry name" value="HTH_ARAC_FAMILY_2"/>
    <property type="match status" value="1"/>
</dbReference>
<comment type="caution">
    <text evidence="4">The sequence shown here is derived from an EMBL/GenBank/DDBJ whole genome shotgun (WGS) entry which is preliminary data.</text>
</comment>
<evidence type="ECO:0000259" key="3">
    <source>
        <dbReference type="PROSITE" id="PS01124"/>
    </source>
</evidence>
<dbReference type="SUPFAM" id="SSF46689">
    <property type="entry name" value="Homeodomain-like"/>
    <property type="match status" value="1"/>
</dbReference>
<keyword evidence="5" id="KW-1185">Reference proteome</keyword>
<dbReference type="EMBL" id="VWNA01000001">
    <property type="protein sequence ID" value="MQT14514.1"/>
    <property type="molecule type" value="Genomic_DNA"/>
</dbReference>
<protein>
    <submittedName>
        <fullName evidence="4">Helix-turn-helix transcriptional regulator</fullName>
    </submittedName>
</protein>
<dbReference type="GO" id="GO:0043565">
    <property type="term" value="F:sequence-specific DNA binding"/>
    <property type="evidence" value="ECO:0007669"/>
    <property type="project" value="InterPro"/>
</dbReference>
<dbReference type="GO" id="GO:0003700">
    <property type="term" value="F:DNA-binding transcription factor activity"/>
    <property type="evidence" value="ECO:0007669"/>
    <property type="project" value="InterPro"/>
</dbReference>
<gene>
    <name evidence="4" type="ORF">F0357_18020</name>
</gene>
<dbReference type="InterPro" id="IPR018060">
    <property type="entry name" value="HTH_AraC"/>
</dbReference>
<proteinExistence type="predicted"/>
<dbReference type="Pfam" id="PF12833">
    <property type="entry name" value="HTH_18"/>
    <property type="match status" value="1"/>
</dbReference>
<dbReference type="Gene3D" id="1.10.10.60">
    <property type="entry name" value="Homeodomain-like"/>
    <property type="match status" value="1"/>
</dbReference>
<dbReference type="AlphaFoldDB" id="A0A6A7Y5N7"/>
<sequence length="125" mass="13803">MLLAPSLLLHTPPAAARTGAKAAVSHLCDYIDANLTRKITLTDLEKISGFSARALQYSFQSVTGQTPGKWISNRRLEVAHTLIIKAEPGATVTEIAGPYFNNMGEFARLYRARYGELPSETLRRR</sequence>
<keyword evidence="2" id="KW-0804">Transcription</keyword>
<accession>A0A6A7Y5N7</accession>
<feature type="domain" description="HTH araC/xylS-type" evidence="3">
    <location>
        <begin position="25"/>
        <end position="124"/>
    </location>
</feature>
<evidence type="ECO:0000256" key="1">
    <source>
        <dbReference type="ARBA" id="ARBA00023015"/>
    </source>
</evidence>
<dbReference type="PANTHER" id="PTHR47893:SF1">
    <property type="entry name" value="REGULATORY PROTEIN PCHR"/>
    <property type="match status" value="1"/>
</dbReference>
<evidence type="ECO:0000256" key="2">
    <source>
        <dbReference type="ARBA" id="ARBA00023163"/>
    </source>
</evidence>
<keyword evidence="1" id="KW-0805">Transcription regulation</keyword>
<dbReference type="InterPro" id="IPR009057">
    <property type="entry name" value="Homeodomain-like_sf"/>
</dbReference>
<dbReference type="PANTHER" id="PTHR47893">
    <property type="entry name" value="REGULATORY PROTEIN PCHR"/>
    <property type="match status" value="1"/>
</dbReference>
<dbReference type="InterPro" id="IPR053142">
    <property type="entry name" value="PchR_regulatory_protein"/>
</dbReference>
<evidence type="ECO:0000313" key="5">
    <source>
        <dbReference type="Proteomes" id="UP000332515"/>
    </source>
</evidence>
<name>A0A6A7Y5N7_9HYPH</name>
<dbReference type="Proteomes" id="UP000332515">
    <property type="component" value="Unassembled WGS sequence"/>
</dbReference>
<dbReference type="SMART" id="SM00342">
    <property type="entry name" value="HTH_ARAC"/>
    <property type="match status" value="1"/>
</dbReference>
<organism evidence="4 5">
    <name type="scientific">Segnochrobactrum spirostomi</name>
    <dbReference type="NCBI Taxonomy" id="2608987"/>
    <lineage>
        <taxon>Bacteria</taxon>
        <taxon>Pseudomonadati</taxon>
        <taxon>Pseudomonadota</taxon>
        <taxon>Alphaproteobacteria</taxon>
        <taxon>Hyphomicrobiales</taxon>
        <taxon>Segnochrobactraceae</taxon>
        <taxon>Segnochrobactrum</taxon>
    </lineage>
</organism>
<reference evidence="4 5" key="1">
    <citation type="submission" date="2019-09" db="EMBL/GenBank/DDBJ databases">
        <title>Segnochrobactrum spirostomi gen. nov., sp. nov., isolated from the ciliate Spirostomum cf. yagiui and description of a novel family, Segnochrobactraceae fam. nov. within the order Rhizobiales of the class Alphaproteobacteria.</title>
        <authorList>
            <person name="Akter S."/>
            <person name="Shazib S.U.A."/>
            <person name="Shin M.K."/>
        </authorList>
    </citation>
    <scope>NUCLEOTIDE SEQUENCE [LARGE SCALE GENOMIC DNA]</scope>
    <source>
        <strain evidence="4 5">Sp-1</strain>
    </source>
</reference>
<evidence type="ECO:0000313" key="4">
    <source>
        <dbReference type="EMBL" id="MQT14514.1"/>
    </source>
</evidence>